<gene>
    <name evidence="2" type="ORF">GCM10009751_36870</name>
</gene>
<dbReference type="RefSeq" id="WP_344105856.1">
    <property type="nucleotide sequence ID" value="NZ_BAAANL010000009.1"/>
</dbReference>
<organism evidence="2 3">
    <name type="scientific">Myceligenerans crystallogenes</name>
    <dbReference type="NCBI Taxonomy" id="316335"/>
    <lineage>
        <taxon>Bacteria</taxon>
        <taxon>Bacillati</taxon>
        <taxon>Actinomycetota</taxon>
        <taxon>Actinomycetes</taxon>
        <taxon>Micrococcales</taxon>
        <taxon>Promicromonosporaceae</taxon>
        <taxon>Myceligenerans</taxon>
    </lineage>
</organism>
<dbReference type="Proteomes" id="UP001501094">
    <property type="component" value="Unassembled WGS sequence"/>
</dbReference>
<evidence type="ECO:0000313" key="3">
    <source>
        <dbReference type="Proteomes" id="UP001501094"/>
    </source>
</evidence>
<protein>
    <recommendedName>
        <fullName evidence="1">NAD-dependent epimerase/dehydratase domain-containing protein</fullName>
    </recommendedName>
</protein>
<dbReference type="InterPro" id="IPR001509">
    <property type="entry name" value="Epimerase_deHydtase"/>
</dbReference>
<reference evidence="2 3" key="1">
    <citation type="journal article" date="2019" name="Int. J. Syst. Evol. Microbiol.">
        <title>The Global Catalogue of Microorganisms (GCM) 10K type strain sequencing project: providing services to taxonomists for standard genome sequencing and annotation.</title>
        <authorList>
            <consortium name="The Broad Institute Genomics Platform"/>
            <consortium name="The Broad Institute Genome Sequencing Center for Infectious Disease"/>
            <person name="Wu L."/>
            <person name="Ma J."/>
        </authorList>
    </citation>
    <scope>NUCLEOTIDE SEQUENCE [LARGE SCALE GENOMIC DNA]</scope>
    <source>
        <strain evidence="2 3">JCM 14326</strain>
    </source>
</reference>
<accession>A0ABN2NP88</accession>
<comment type="caution">
    <text evidence="2">The sequence shown here is derived from an EMBL/GenBank/DDBJ whole genome shotgun (WGS) entry which is preliminary data.</text>
</comment>
<dbReference type="SUPFAM" id="SSF51735">
    <property type="entry name" value="NAD(P)-binding Rossmann-fold domains"/>
    <property type="match status" value="1"/>
</dbReference>
<name>A0ABN2NP88_9MICO</name>
<keyword evidence="3" id="KW-1185">Reference proteome</keyword>
<dbReference type="InterPro" id="IPR036291">
    <property type="entry name" value="NAD(P)-bd_dom_sf"/>
</dbReference>
<evidence type="ECO:0000259" key="1">
    <source>
        <dbReference type="Pfam" id="PF01370"/>
    </source>
</evidence>
<dbReference type="Pfam" id="PF01370">
    <property type="entry name" value="Epimerase"/>
    <property type="match status" value="1"/>
</dbReference>
<dbReference type="Gene3D" id="3.40.50.720">
    <property type="entry name" value="NAD(P)-binding Rossmann-like Domain"/>
    <property type="match status" value="1"/>
</dbReference>
<feature type="domain" description="NAD-dependent epimerase/dehydratase" evidence="1">
    <location>
        <begin position="56"/>
        <end position="175"/>
    </location>
</feature>
<sequence>MVSRDGRDGSLAWRSNLVRLQARQDGVTIVWLLDGAKHEELDRLRELIDVLPDGSHVVYASTCTVYGDAAGNPCTEDAPLRLVTPHARLKKAGEDLLTETPRITTAVLRLGALYGPDPRRIRTDRVTKWLTEARDRQTITVPAPDHWRGWLHRDQAARAFHVAARERVSGTFNVAAANATFAEAVATAASLTDAEIITGGKRDLMDYQIEAERARGFGLLTEAPGEDLAACTQAVAAQLFGISPKGDDGA</sequence>
<dbReference type="EMBL" id="BAAANL010000009">
    <property type="protein sequence ID" value="GAA1873995.1"/>
    <property type="molecule type" value="Genomic_DNA"/>
</dbReference>
<proteinExistence type="predicted"/>
<evidence type="ECO:0000313" key="2">
    <source>
        <dbReference type="EMBL" id="GAA1873995.1"/>
    </source>
</evidence>